<dbReference type="Proteomes" id="UP001516023">
    <property type="component" value="Unassembled WGS sequence"/>
</dbReference>
<dbReference type="EMBL" id="JABMIG020000148">
    <property type="protein sequence ID" value="KAL3788999.1"/>
    <property type="molecule type" value="Genomic_DNA"/>
</dbReference>
<dbReference type="SUPFAM" id="SSF48403">
    <property type="entry name" value="Ankyrin repeat"/>
    <property type="match status" value="1"/>
</dbReference>
<comment type="caution">
    <text evidence="1">The sequence shown here is derived from an EMBL/GenBank/DDBJ whole genome shotgun (WGS) entry which is preliminary data.</text>
</comment>
<evidence type="ECO:0000313" key="2">
    <source>
        <dbReference type="Proteomes" id="UP001516023"/>
    </source>
</evidence>
<dbReference type="AlphaFoldDB" id="A0ABD3PN24"/>
<protein>
    <submittedName>
        <fullName evidence="1">Uncharacterized protein</fullName>
    </submittedName>
</protein>
<organism evidence="1 2">
    <name type="scientific">Cyclotella cryptica</name>
    <dbReference type="NCBI Taxonomy" id="29204"/>
    <lineage>
        <taxon>Eukaryota</taxon>
        <taxon>Sar</taxon>
        <taxon>Stramenopiles</taxon>
        <taxon>Ochrophyta</taxon>
        <taxon>Bacillariophyta</taxon>
        <taxon>Coscinodiscophyceae</taxon>
        <taxon>Thalassiosirophycidae</taxon>
        <taxon>Stephanodiscales</taxon>
        <taxon>Stephanodiscaceae</taxon>
        <taxon>Cyclotella</taxon>
    </lineage>
</organism>
<reference evidence="1 2" key="1">
    <citation type="journal article" date="2020" name="G3 (Bethesda)">
        <title>Improved Reference Genome for Cyclotella cryptica CCMP332, a Model for Cell Wall Morphogenesis, Salinity Adaptation, and Lipid Production in Diatoms (Bacillariophyta).</title>
        <authorList>
            <person name="Roberts W.R."/>
            <person name="Downey K.M."/>
            <person name="Ruck E.C."/>
            <person name="Traller J.C."/>
            <person name="Alverson A.J."/>
        </authorList>
    </citation>
    <scope>NUCLEOTIDE SEQUENCE [LARGE SCALE GENOMIC DNA]</scope>
    <source>
        <strain evidence="1 2">CCMP332</strain>
    </source>
</reference>
<gene>
    <name evidence="1" type="ORF">HJC23_012704</name>
</gene>
<proteinExistence type="predicted"/>
<accession>A0ABD3PN24</accession>
<sequence length="488" mass="54971">MPNKYNIQAKRQELDGLIRDRAWNTFRNKYTKLSYPQDNKHNAQICKAIAECRNRHTTHRTLLHAVCDVQCGQPPADVIALIASSCTRSLFTQDSEQKLPLHIAILRGAGIDTIRALLESVPKDIDQYSKENMLLCQDSTGSTPLLLAVKMSASTNNDDIIKYLVNQDATGSSLIPPGNSRKKKHQKPVSVPLKYVAARETLYVDGGLESPQDLLHFILVKTFRAKLRHVMEKCYHSDRNCYVINENDDTKVCLSQAAILCYDLFGSSKLASSILSAIIRNELFHSQQRLNHHRDFGGNSTLHIACLSGITKYDQVLRLGQRQTSYGINSEDCTLMEYLIKSSMDSFTLFIARNDAGDIPLHCAIRTGKDCIHIRQLIEALEQSAMICTGNGELPIHLAIKSGSAQNVIILLWKAHPDAALIKDESTGMYLFQLASSSQIETRSLNHLSRKCKKQNLEKVADYTTELQQLSLSYFFLRERPEVISFFR</sequence>
<dbReference type="SMART" id="SM00248">
    <property type="entry name" value="ANK"/>
    <property type="match status" value="4"/>
</dbReference>
<dbReference type="PANTHER" id="PTHR24121">
    <property type="entry name" value="NO MECHANORECEPTOR POTENTIAL C, ISOFORM D-RELATED"/>
    <property type="match status" value="1"/>
</dbReference>
<dbReference type="InterPro" id="IPR036770">
    <property type="entry name" value="Ankyrin_rpt-contain_sf"/>
</dbReference>
<evidence type="ECO:0000313" key="1">
    <source>
        <dbReference type="EMBL" id="KAL3788999.1"/>
    </source>
</evidence>
<dbReference type="Gene3D" id="1.25.40.20">
    <property type="entry name" value="Ankyrin repeat-containing domain"/>
    <property type="match status" value="2"/>
</dbReference>
<dbReference type="InterPro" id="IPR002110">
    <property type="entry name" value="Ankyrin_rpt"/>
</dbReference>
<name>A0ABD3PN24_9STRA</name>
<dbReference type="PANTHER" id="PTHR24121:SF21">
    <property type="entry name" value="ANKYRIN REPEAT FAMILY PROTEIN"/>
    <property type="match status" value="1"/>
</dbReference>
<keyword evidence="2" id="KW-1185">Reference proteome</keyword>